<dbReference type="Proteomes" id="UP001242480">
    <property type="component" value="Unassembled WGS sequence"/>
</dbReference>
<protein>
    <submittedName>
        <fullName evidence="1">ElaB/YqjD/DUF883 family membrane-anchored ribosome-binding protein</fullName>
    </submittedName>
</protein>
<accession>A0ABU0IYV3</accession>
<dbReference type="RefSeq" id="WP_307266529.1">
    <property type="nucleotide sequence ID" value="NZ_JAUSVX010000001.1"/>
</dbReference>
<sequence>MTRKLDLVSGEGVDTGDVAAQIESLRAEMTKLASSVADMLAKSSSGLGAKVAQNVEKTAAQAGTLASELTAHSLENLTAAGDKAKDASLQLIDAVSAEVRKNPGRTLAITLGLGMILGLMARSQK</sequence>
<dbReference type="EMBL" id="JAUSVX010000001">
    <property type="protein sequence ID" value="MDQ0467195.1"/>
    <property type="molecule type" value="Genomic_DNA"/>
</dbReference>
<name>A0ABU0IYV3_9HYPH</name>
<evidence type="ECO:0000313" key="2">
    <source>
        <dbReference type="Proteomes" id="UP001242480"/>
    </source>
</evidence>
<proteinExistence type="predicted"/>
<reference evidence="1 2" key="1">
    <citation type="submission" date="2023-07" db="EMBL/GenBank/DDBJ databases">
        <title>Genomic Encyclopedia of Type Strains, Phase IV (KMG-IV): sequencing the most valuable type-strain genomes for metagenomic binning, comparative biology and taxonomic classification.</title>
        <authorList>
            <person name="Goeker M."/>
        </authorList>
    </citation>
    <scope>NUCLEOTIDE SEQUENCE [LARGE SCALE GENOMIC DNA]</scope>
    <source>
        <strain evidence="1 2">DSM 19619</strain>
    </source>
</reference>
<organism evidence="1 2">
    <name type="scientific">Labrys wisconsinensis</name>
    <dbReference type="NCBI Taxonomy" id="425677"/>
    <lineage>
        <taxon>Bacteria</taxon>
        <taxon>Pseudomonadati</taxon>
        <taxon>Pseudomonadota</taxon>
        <taxon>Alphaproteobacteria</taxon>
        <taxon>Hyphomicrobiales</taxon>
        <taxon>Xanthobacteraceae</taxon>
        <taxon>Labrys</taxon>
    </lineage>
</organism>
<comment type="caution">
    <text evidence="1">The sequence shown here is derived from an EMBL/GenBank/DDBJ whole genome shotgun (WGS) entry which is preliminary data.</text>
</comment>
<gene>
    <name evidence="1" type="ORF">QO011_000190</name>
</gene>
<keyword evidence="2" id="KW-1185">Reference proteome</keyword>
<evidence type="ECO:0000313" key="1">
    <source>
        <dbReference type="EMBL" id="MDQ0467195.1"/>
    </source>
</evidence>